<keyword evidence="3" id="KW-1185">Reference proteome</keyword>
<accession>A0A9N9L833</accession>
<dbReference type="Proteomes" id="UP000696280">
    <property type="component" value="Unassembled WGS sequence"/>
</dbReference>
<gene>
    <name evidence="2" type="ORF">HYFRA_00013255</name>
</gene>
<sequence length="73" mass="7643">MIFKDDFLNRKELDPTIHPAPSTHNPASAHLALAPPPMTNPEGAGDAAGSHEELQPITQHVPHGGIDVGGHSP</sequence>
<evidence type="ECO:0000256" key="1">
    <source>
        <dbReference type="SAM" id="MobiDB-lite"/>
    </source>
</evidence>
<protein>
    <submittedName>
        <fullName evidence="2">Uncharacterized protein</fullName>
    </submittedName>
</protein>
<dbReference type="EMBL" id="CAJVRL010000104">
    <property type="protein sequence ID" value="CAG8961199.1"/>
    <property type="molecule type" value="Genomic_DNA"/>
</dbReference>
<evidence type="ECO:0000313" key="2">
    <source>
        <dbReference type="EMBL" id="CAG8961199.1"/>
    </source>
</evidence>
<name>A0A9N9L833_9HELO</name>
<proteinExistence type="predicted"/>
<feature type="compositionally biased region" description="Basic and acidic residues" evidence="1">
    <location>
        <begin position="1"/>
        <end position="15"/>
    </location>
</feature>
<comment type="caution">
    <text evidence="2">The sequence shown here is derived from an EMBL/GenBank/DDBJ whole genome shotgun (WGS) entry which is preliminary data.</text>
</comment>
<feature type="region of interest" description="Disordered" evidence="1">
    <location>
        <begin position="1"/>
        <end position="73"/>
    </location>
</feature>
<organism evidence="2 3">
    <name type="scientific">Hymenoscyphus fraxineus</name>
    <dbReference type="NCBI Taxonomy" id="746836"/>
    <lineage>
        <taxon>Eukaryota</taxon>
        <taxon>Fungi</taxon>
        <taxon>Dikarya</taxon>
        <taxon>Ascomycota</taxon>
        <taxon>Pezizomycotina</taxon>
        <taxon>Leotiomycetes</taxon>
        <taxon>Helotiales</taxon>
        <taxon>Helotiaceae</taxon>
        <taxon>Hymenoscyphus</taxon>
    </lineage>
</organism>
<evidence type="ECO:0000313" key="3">
    <source>
        <dbReference type="Proteomes" id="UP000696280"/>
    </source>
</evidence>
<reference evidence="2" key="1">
    <citation type="submission" date="2021-07" db="EMBL/GenBank/DDBJ databases">
        <authorList>
            <person name="Durling M."/>
        </authorList>
    </citation>
    <scope>NUCLEOTIDE SEQUENCE</scope>
</reference>
<dbReference type="AlphaFoldDB" id="A0A9N9L833"/>